<dbReference type="Pfam" id="PF00282">
    <property type="entry name" value="Pyridoxal_deC"/>
    <property type="match status" value="1"/>
</dbReference>
<evidence type="ECO:0000256" key="4">
    <source>
        <dbReference type="ARBA" id="ARBA00022898"/>
    </source>
</evidence>
<dbReference type="InterPro" id="IPR010977">
    <property type="entry name" value="Aromatic_deC"/>
</dbReference>
<dbReference type="GO" id="GO:0006520">
    <property type="term" value="P:amino acid metabolic process"/>
    <property type="evidence" value="ECO:0007669"/>
    <property type="project" value="InterPro"/>
</dbReference>
<dbReference type="PANTHER" id="PTHR11999:SF70">
    <property type="entry name" value="MIP05841P"/>
    <property type="match status" value="1"/>
</dbReference>
<protein>
    <submittedName>
        <fullName evidence="8">Uncharacterized protein</fullName>
    </submittedName>
</protein>
<evidence type="ECO:0000256" key="6">
    <source>
        <dbReference type="PIRSR" id="PIRSR602129-50"/>
    </source>
</evidence>
<feature type="modified residue" description="N6-(pyridoxal phosphate)lysine" evidence="6">
    <location>
        <position position="270"/>
    </location>
</feature>
<dbReference type="GO" id="GO:0016831">
    <property type="term" value="F:carboxy-lyase activity"/>
    <property type="evidence" value="ECO:0007669"/>
    <property type="project" value="UniProtKB-KW"/>
</dbReference>
<evidence type="ECO:0000256" key="2">
    <source>
        <dbReference type="ARBA" id="ARBA00009533"/>
    </source>
</evidence>
<evidence type="ECO:0000256" key="5">
    <source>
        <dbReference type="ARBA" id="ARBA00023239"/>
    </source>
</evidence>
<dbReference type="PRINTS" id="PR00800">
    <property type="entry name" value="YHDCRBOXLASE"/>
</dbReference>
<dbReference type="GO" id="GO:0030170">
    <property type="term" value="F:pyridoxal phosphate binding"/>
    <property type="evidence" value="ECO:0007669"/>
    <property type="project" value="InterPro"/>
</dbReference>
<keyword evidence="9" id="KW-1185">Reference proteome</keyword>
<sequence length="448" mass="49034">MEIIFSRVGVGAGTQSPPDMSQLRQYALPEAPQPIESVIQEAITIFSHRIRMDHPKFFGFIPSPSHPLSWLGEVISSLFNAHAGSWLQSSGPSSIEASLISFLAARTGLPVETSGGIFVSGGSMANLTALMMARDQMLGSQEERMRGCIYVSEQTHLSIAKGLRVLGFMDRQIRKVPVDSKFQLDINSLGKAIEADRIAGLLPFAVVASCGTTNTGSIDPLNEIADLAEQERLWMHIDGAYGASIVLSKSYSHLAGGMGRANSISWDAHKWLFQTYGCGIVLARNKNHLMDSFATDAEYVRDAVAAEETPNFWNFGIELTRPARAMKLWFTMRVVGLETMGMLIDHGCALAESAEAELKRLEHWEILSPATLGILVFRYAPVSWSEREIDELNIAISKKLLAENVAGALTTKLLGKIALRICAISPELSLEEMVRIITKIDETAISLL</sequence>
<evidence type="ECO:0000313" key="9">
    <source>
        <dbReference type="Proteomes" id="UP000054321"/>
    </source>
</evidence>
<dbReference type="InterPro" id="IPR002129">
    <property type="entry name" value="PyrdxlP-dep_de-COase"/>
</dbReference>
<dbReference type="Gene3D" id="3.90.1150.10">
    <property type="entry name" value="Aspartate Aminotransferase, domain 1"/>
    <property type="match status" value="1"/>
</dbReference>
<gene>
    <name evidence="8" type="ORF">OIDMADRAFT_106277</name>
</gene>
<keyword evidence="4 6" id="KW-0663">Pyridoxal phosphate</keyword>
<evidence type="ECO:0000256" key="1">
    <source>
        <dbReference type="ARBA" id="ARBA00001933"/>
    </source>
</evidence>
<dbReference type="EMBL" id="KN832886">
    <property type="protein sequence ID" value="KIM95654.1"/>
    <property type="molecule type" value="Genomic_DNA"/>
</dbReference>
<name>A0A0C3GWP8_OIDMZ</name>
<dbReference type="InParanoid" id="A0A0C3GWP8"/>
<reference evidence="8 9" key="1">
    <citation type="submission" date="2014-04" db="EMBL/GenBank/DDBJ databases">
        <authorList>
            <consortium name="DOE Joint Genome Institute"/>
            <person name="Kuo A."/>
            <person name="Martino E."/>
            <person name="Perotto S."/>
            <person name="Kohler A."/>
            <person name="Nagy L.G."/>
            <person name="Floudas D."/>
            <person name="Copeland A."/>
            <person name="Barry K.W."/>
            <person name="Cichocki N."/>
            <person name="Veneault-Fourrey C."/>
            <person name="LaButti K."/>
            <person name="Lindquist E.A."/>
            <person name="Lipzen A."/>
            <person name="Lundell T."/>
            <person name="Morin E."/>
            <person name="Murat C."/>
            <person name="Sun H."/>
            <person name="Tunlid A."/>
            <person name="Henrissat B."/>
            <person name="Grigoriev I.V."/>
            <person name="Hibbett D.S."/>
            <person name="Martin F."/>
            <person name="Nordberg H.P."/>
            <person name="Cantor M.N."/>
            <person name="Hua S.X."/>
        </authorList>
    </citation>
    <scope>NUCLEOTIDE SEQUENCE [LARGE SCALE GENOMIC DNA]</scope>
    <source>
        <strain evidence="8 9">Zn</strain>
    </source>
</reference>
<dbReference type="PROSITE" id="PS00392">
    <property type="entry name" value="DDC_GAD_HDC_YDC"/>
    <property type="match status" value="1"/>
</dbReference>
<keyword evidence="3" id="KW-0210">Decarboxylase</keyword>
<evidence type="ECO:0000313" key="8">
    <source>
        <dbReference type="EMBL" id="KIM95654.1"/>
    </source>
</evidence>
<comment type="similarity">
    <text evidence="2 7">Belongs to the group II decarboxylase family.</text>
</comment>
<evidence type="ECO:0000256" key="3">
    <source>
        <dbReference type="ARBA" id="ARBA00022793"/>
    </source>
</evidence>
<dbReference type="Proteomes" id="UP000054321">
    <property type="component" value="Unassembled WGS sequence"/>
</dbReference>
<dbReference type="PANTHER" id="PTHR11999">
    <property type="entry name" value="GROUP II PYRIDOXAL-5-PHOSPHATE DECARBOXYLASE"/>
    <property type="match status" value="1"/>
</dbReference>
<keyword evidence="5 7" id="KW-0456">Lyase</keyword>
<dbReference type="Gene3D" id="3.40.640.10">
    <property type="entry name" value="Type I PLP-dependent aspartate aminotransferase-like (Major domain)"/>
    <property type="match status" value="1"/>
</dbReference>
<dbReference type="InterPro" id="IPR021115">
    <property type="entry name" value="Pyridoxal-P_BS"/>
</dbReference>
<organism evidence="8 9">
    <name type="scientific">Oidiodendron maius (strain Zn)</name>
    <dbReference type="NCBI Taxonomy" id="913774"/>
    <lineage>
        <taxon>Eukaryota</taxon>
        <taxon>Fungi</taxon>
        <taxon>Dikarya</taxon>
        <taxon>Ascomycota</taxon>
        <taxon>Pezizomycotina</taxon>
        <taxon>Leotiomycetes</taxon>
        <taxon>Leotiomycetes incertae sedis</taxon>
        <taxon>Myxotrichaceae</taxon>
        <taxon>Oidiodendron</taxon>
    </lineage>
</organism>
<evidence type="ECO:0000256" key="7">
    <source>
        <dbReference type="RuleBase" id="RU000382"/>
    </source>
</evidence>
<dbReference type="AlphaFoldDB" id="A0A0C3GWP8"/>
<dbReference type="InterPro" id="IPR015422">
    <property type="entry name" value="PyrdxlP-dep_Trfase_small"/>
</dbReference>
<dbReference type="OrthoDB" id="2161780at2759"/>
<reference evidence="9" key="2">
    <citation type="submission" date="2015-01" db="EMBL/GenBank/DDBJ databases">
        <title>Evolutionary Origins and Diversification of the Mycorrhizal Mutualists.</title>
        <authorList>
            <consortium name="DOE Joint Genome Institute"/>
            <consortium name="Mycorrhizal Genomics Consortium"/>
            <person name="Kohler A."/>
            <person name="Kuo A."/>
            <person name="Nagy L.G."/>
            <person name="Floudas D."/>
            <person name="Copeland A."/>
            <person name="Barry K.W."/>
            <person name="Cichocki N."/>
            <person name="Veneault-Fourrey C."/>
            <person name="LaButti K."/>
            <person name="Lindquist E.A."/>
            <person name="Lipzen A."/>
            <person name="Lundell T."/>
            <person name="Morin E."/>
            <person name="Murat C."/>
            <person name="Riley R."/>
            <person name="Ohm R."/>
            <person name="Sun H."/>
            <person name="Tunlid A."/>
            <person name="Henrissat B."/>
            <person name="Grigoriev I.V."/>
            <person name="Hibbett D.S."/>
            <person name="Martin F."/>
        </authorList>
    </citation>
    <scope>NUCLEOTIDE SEQUENCE [LARGE SCALE GENOMIC DNA]</scope>
    <source>
        <strain evidence="9">Zn</strain>
    </source>
</reference>
<dbReference type="InterPro" id="IPR015421">
    <property type="entry name" value="PyrdxlP-dep_Trfase_major"/>
</dbReference>
<dbReference type="SUPFAM" id="SSF53383">
    <property type="entry name" value="PLP-dependent transferases"/>
    <property type="match status" value="1"/>
</dbReference>
<proteinExistence type="inferred from homology"/>
<dbReference type="InterPro" id="IPR015424">
    <property type="entry name" value="PyrdxlP-dep_Trfase"/>
</dbReference>
<comment type="cofactor">
    <cofactor evidence="1 6 7">
        <name>pyridoxal 5'-phosphate</name>
        <dbReference type="ChEBI" id="CHEBI:597326"/>
    </cofactor>
</comment>
<dbReference type="STRING" id="913774.A0A0C3GWP8"/>
<dbReference type="GO" id="GO:0019752">
    <property type="term" value="P:carboxylic acid metabolic process"/>
    <property type="evidence" value="ECO:0007669"/>
    <property type="project" value="InterPro"/>
</dbReference>
<dbReference type="Gene3D" id="3.90.1150.170">
    <property type="match status" value="1"/>
</dbReference>
<dbReference type="HOGENOM" id="CLU_011856_0_4_1"/>
<accession>A0A0C3GWP8</accession>